<feature type="domain" description="RNA polymerase sigma-70 region 2" evidence="7">
    <location>
        <begin position="25"/>
        <end position="89"/>
    </location>
</feature>
<evidence type="ECO:0000256" key="6">
    <source>
        <dbReference type="RuleBase" id="RU000716"/>
    </source>
</evidence>
<evidence type="ECO:0000313" key="9">
    <source>
        <dbReference type="EMBL" id="ANC75491.1"/>
    </source>
</evidence>
<dbReference type="GO" id="GO:0003677">
    <property type="term" value="F:DNA binding"/>
    <property type="evidence" value="ECO:0007669"/>
    <property type="project" value="UniProtKB-KW"/>
</dbReference>
<dbReference type="InterPro" id="IPR039425">
    <property type="entry name" value="RNA_pol_sigma-70-like"/>
</dbReference>
<dbReference type="InterPro" id="IPR014294">
    <property type="entry name" value="RNA_pol_sigma-W_bacilli"/>
</dbReference>
<evidence type="ECO:0000256" key="2">
    <source>
        <dbReference type="ARBA" id="ARBA00023015"/>
    </source>
</evidence>
<dbReference type="GO" id="GO:0006950">
    <property type="term" value="P:response to stress"/>
    <property type="evidence" value="ECO:0007669"/>
    <property type="project" value="UniProtKB-ARBA"/>
</dbReference>
<dbReference type="Gene3D" id="1.10.1740.10">
    <property type="match status" value="1"/>
</dbReference>
<dbReference type="PROSITE" id="PS01063">
    <property type="entry name" value="SIGMA70_ECF"/>
    <property type="match status" value="1"/>
</dbReference>
<dbReference type="EMBL" id="CP015378">
    <property type="protein sequence ID" value="ANC75491.1"/>
    <property type="molecule type" value="Genomic_DNA"/>
</dbReference>
<accession>A0A160IID4</accession>
<reference evidence="9 10" key="1">
    <citation type="submission" date="2016-04" db="EMBL/GenBank/DDBJ databases">
        <title>Complete genome sequence of Fictibacillus phosphorivorans G25-29, a strain toxic to nematodes.</title>
        <authorList>
            <person name="Zheng Z."/>
        </authorList>
    </citation>
    <scope>NUCLEOTIDE SEQUENCE [LARGE SCALE GENOMIC DNA]</scope>
    <source>
        <strain evidence="9 10">G25-29</strain>
    </source>
</reference>
<dbReference type="Pfam" id="PF08281">
    <property type="entry name" value="Sigma70_r4_2"/>
    <property type="match status" value="1"/>
</dbReference>
<evidence type="ECO:0000256" key="1">
    <source>
        <dbReference type="ARBA" id="ARBA00010641"/>
    </source>
</evidence>
<dbReference type="InterPro" id="IPR007627">
    <property type="entry name" value="RNA_pol_sigma70_r2"/>
</dbReference>
<dbReference type="STRING" id="1221500.ABE65_000875"/>
<dbReference type="NCBIfam" id="TIGR02948">
    <property type="entry name" value="SigW_bacill"/>
    <property type="match status" value="1"/>
</dbReference>
<evidence type="ECO:0000256" key="5">
    <source>
        <dbReference type="ARBA" id="ARBA00023163"/>
    </source>
</evidence>
<dbReference type="NCBIfam" id="NF007223">
    <property type="entry name" value="PRK09641.1"/>
    <property type="match status" value="1"/>
</dbReference>
<comment type="similarity">
    <text evidence="1 6">Belongs to the sigma-70 factor family. ECF subfamily.</text>
</comment>
<evidence type="ECO:0000256" key="4">
    <source>
        <dbReference type="ARBA" id="ARBA00023125"/>
    </source>
</evidence>
<keyword evidence="10" id="KW-1185">Reference proteome</keyword>
<dbReference type="KEGG" id="fpn:ABE65_000875"/>
<dbReference type="Proteomes" id="UP000076623">
    <property type="component" value="Chromosome"/>
</dbReference>
<dbReference type="RefSeq" id="WP_066390715.1">
    <property type="nucleotide sequence ID" value="NZ_CP015378.1"/>
</dbReference>
<dbReference type="GO" id="GO:0016987">
    <property type="term" value="F:sigma factor activity"/>
    <property type="evidence" value="ECO:0007669"/>
    <property type="project" value="UniProtKB-KW"/>
</dbReference>
<evidence type="ECO:0000259" key="7">
    <source>
        <dbReference type="Pfam" id="PF04542"/>
    </source>
</evidence>
<dbReference type="InterPro" id="IPR036388">
    <property type="entry name" value="WH-like_DNA-bd_sf"/>
</dbReference>
<dbReference type="PANTHER" id="PTHR43133:SF60">
    <property type="entry name" value="RNA POLYMERASE SIGMA FACTOR SIGV"/>
    <property type="match status" value="1"/>
</dbReference>
<dbReference type="InterPro" id="IPR013249">
    <property type="entry name" value="RNA_pol_sigma70_r4_t2"/>
</dbReference>
<evidence type="ECO:0000313" key="10">
    <source>
        <dbReference type="Proteomes" id="UP000076623"/>
    </source>
</evidence>
<dbReference type="AlphaFoldDB" id="A0A160IID4"/>
<dbReference type="InterPro" id="IPR013324">
    <property type="entry name" value="RNA_pol_sigma_r3/r4-like"/>
</dbReference>
<proteinExistence type="inferred from homology"/>
<evidence type="ECO:0000259" key="8">
    <source>
        <dbReference type="Pfam" id="PF08281"/>
    </source>
</evidence>
<dbReference type="InterPro" id="IPR014284">
    <property type="entry name" value="RNA_pol_sigma-70_dom"/>
</dbReference>
<dbReference type="InterPro" id="IPR013325">
    <property type="entry name" value="RNA_pol_sigma_r2"/>
</dbReference>
<dbReference type="SUPFAM" id="SSF88659">
    <property type="entry name" value="Sigma3 and sigma4 domains of RNA polymerase sigma factors"/>
    <property type="match status" value="1"/>
</dbReference>
<dbReference type="SUPFAM" id="SSF88946">
    <property type="entry name" value="Sigma2 domain of RNA polymerase sigma factors"/>
    <property type="match status" value="1"/>
</dbReference>
<sequence length="191" mass="22305">MDALIANMVTQVKKGDQEAFEGIVDLFKDKIYRHCFRMVGNGHEAEDLAQETFLRAYRNIGKYNSEYKFSTWIFRIATNLCIDRLRKKKPDYYLDAEVPGTDGATMYSQLSSEEPLPEEVVTENEEWNELQAEIMKLPEKYRTAILLKYVEDLSLEEISKIMDIPVPTVKTRIHRGREALKKVFQMVVKTR</sequence>
<dbReference type="CDD" id="cd06171">
    <property type="entry name" value="Sigma70_r4"/>
    <property type="match status" value="1"/>
</dbReference>
<dbReference type="NCBIfam" id="TIGR02937">
    <property type="entry name" value="sigma70-ECF"/>
    <property type="match status" value="1"/>
</dbReference>
<dbReference type="Pfam" id="PF04542">
    <property type="entry name" value="Sigma70_r2"/>
    <property type="match status" value="1"/>
</dbReference>
<dbReference type="Gene3D" id="1.10.10.10">
    <property type="entry name" value="Winged helix-like DNA-binding domain superfamily/Winged helix DNA-binding domain"/>
    <property type="match status" value="1"/>
</dbReference>
<keyword evidence="5 6" id="KW-0804">Transcription</keyword>
<keyword evidence="4 6" id="KW-0238">DNA-binding</keyword>
<dbReference type="PANTHER" id="PTHR43133">
    <property type="entry name" value="RNA POLYMERASE ECF-TYPE SIGMA FACTO"/>
    <property type="match status" value="1"/>
</dbReference>
<protein>
    <recommendedName>
        <fullName evidence="6">RNA polymerase sigma factor</fullName>
    </recommendedName>
</protein>
<evidence type="ECO:0000256" key="3">
    <source>
        <dbReference type="ARBA" id="ARBA00023082"/>
    </source>
</evidence>
<organism evidence="9 10">
    <name type="scientific">Fictibacillus phosphorivorans</name>
    <dbReference type="NCBI Taxonomy" id="1221500"/>
    <lineage>
        <taxon>Bacteria</taxon>
        <taxon>Bacillati</taxon>
        <taxon>Bacillota</taxon>
        <taxon>Bacilli</taxon>
        <taxon>Bacillales</taxon>
        <taxon>Fictibacillaceae</taxon>
        <taxon>Fictibacillus</taxon>
    </lineage>
</organism>
<dbReference type="InterPro" id="IPR000838">
    <property type="entry name" value="RNA_pol_sigma70_ECF_CS"/>
</dbReference>
<keyword evidence="3 6" id="KW-0731">Sigma factor</keyword>
<dbReference type="GO" id="GO:0006352">
    <property type="term" value="P:DNA-templated transcription initiation"/>
    <property type="evidence" value="ECO:0007669"/>
    <property type="project" value="InterPro"/>
</dbReference>
<keyword evidence="2 6" id="KW-0805">Transcription regulation</keyword>
<gene>
    <name evidence="9" type="ORF">ABE65_000875</name>
</gene>
<feature type="domain" description="RNA polymerase sigma factor 70 region 4 type 2" evidence="8">
    <location>
        <begin position="129"/>
        <end position="180"/>
    </location>
</feature>
<name>A0A160IID4_9BACL</name>